<feature type="region of interest" description="Disordered" evidence="1">
    <location>
        <begin position="1"/>
        <end position="72"/>
    </location>
</feature>
<evidence type="ECO:0000313" key="2">
    <source>
        <dbReference type="EMBL" id="KKK97993.1"/>
    </source>
</evidence>
<organism evidence="2">
    <name type="scientific">marine sediment metagenome</name>
    <dbReference type="NCBI Taxonomy" id="412755"/>
    <lineage>
        <taxon>unclassified sequences</taxon>
        <taxon>metagenomes</taxon>
        <taxon>ecological metagenomes</taxon>
    </lineage>
</organism>
<dbReference type="AlphaFoldDB" id="A0A0F8ZVW2"/>
<name>A0A0F8ZVW2_9ZZZZ</name>
<sequence length="275" mass="30386">QQQPGFTLTPGAERFTKGGQRIAQVPQAPPSPVRGVPFTTPEGKTVFVDPTTGRQIPTDLPTGATSPLRPLTSVTVGEGRKTQNVVTLRREFSADQRIRSNRTSEEFFRTIDVAFKRSLTTKNLGPVDIALGKGFQKLTDIISAVREGEFKTTFEGMALLNKIQGKFEAITRGGLGFTQEDRKEIRDLSELFVIESRRGFNEAHGEFSVTADELGLNKRAILGGKKPFDLPPTQQQQQPQQQQQFQVGQRVFNNGVEMRITGFDTDGTPLGEPVR</sequence>
<comment type="caution">
    <text evidence="2">The sequence shown here is derived from an EMBL/GenBank/DDBJ whole genome shotgun (WGS) entry which is preliminary data.</text>
</comment>
<protein>
    <submittedName>
        <fullName evidence="2">Uncharacterized protein</fullName>
    </submittedName>
</protein>
<evidence type="ECO:0000256" key="1">
    <source>
        <dbReference type="SAM" id="MobiDB-lite"/>
    </source>
</evidence>
<feature type="compositionally biased region" description="Low complexity" evidence="1">
    <location>
        <begin position="234"/>
        <end position="246"/>
    </location>
</feature>
<feature type="non-terminal residue" evidence="2">
    <location>
        <position position="1"/>
    </location>
</feature>
<gene>
    <name evidence="2" type="ORF">LCGC14_2647210</name>
</gene>
<feature type="region of interest" description="Disordered" evidence="1">
    <location>
        <begin position="225"/>
        <end position="246"/>
    </location>
</feature>
<reference evidence="2" key="1">
    <citation type="journal article" date="2015" name="Nature">
        <title>Complex archaea that bridge the gap between prokaryotes and eukaryotes.</title>
        <authorList>
            <person name="Spang A."/>
            <person name="Saw J.H."/>
            <person name="Jorgensen S.L."/>
            <person name="Zaremba-Niedzwiedzka K."/>
            <person name="Martijn J."/>
            <person name="Lind A.E."/>
            <person name="van Eijk R."/>
            <person name="Schleper C."/>
            <person name="Guy L."/>
            <person name="Ettema T.J."/>
        </authorList>
    </citation>
    <scope>NUCLEOTIDE SEQUENCE</scope>
</reference>
<dbReference type="EMBL" id="LAZR01045808">
    <property type="protein sequence ID" value="KKK97993.1"/>
    <property type="molecule type" value="Genomic_DNA"/>
</dbReference>
<accession>A0A0F8ZVW2</accession>
<proteinExistence type="predicted"/>